<dbReference type="InterPro" id="IPR050491">
    <property type="entry name" value="AmpC-like"/>
</dbReference>
<dbReference type="Proteomes" id="UP000184520">
    <property type="component" value="Unassembled WGS sequence"/>
</dbReference>
<dbReference type="Pfam" id="PF00144">
    <property type="entry name" value="Beta-lactamase"/>
    <property type="match status" value="1"/>
</dbReference>
<evidence type="ECO:0000313" key="4">
    <source>
        <dbReference type="Proteomes" id="UP000184520"/>
    </source>
</evidence>
<name>A0A1M5JJN3_9ALTE</name>
<dbReference type="AlphaFoldDB" id="A0A1M5JJN3"/>
<reference evidence="4" key="1">
    <citation type="submission" date="2016-11" db="EMBL/GenBank/DDBJ databases">
        <authorList>
            <person name="Varghese N."/>
            <person name="Submissions S."/>
        </authorList>
    </citation>
    <scope>NUCLEOTIDE SEQUENCE [LARGE SCALE GENOMIC DNA]</scope>
    <source>
        <strain evidence="4">CGMCC 1.8995</strain>
    </source>
</reference>
<dbReference type="STRING" id="634436.SAMN05216361_2132"/>
<organism evidence="3 4">
    <name type="scientific">Marisediminitalea aggregata</name>
    <dbReference type="NCBI Taxonomy" id="634436"/>
    <lineage>
        <taxon>Bacteria</taxon>
        <taxon>Pseudomonadati</taxon>
        <taxon>Pseudomonadota</taxon>
        <taxon>Gammaproteobacteria</taxon>
        <taxon>Alteromonadales</taxon>
        <taxon>Alteromonadaceae</taxon>
        <taxon>Marisediminitalea</taxon>
    </lineage>
</organism>
<gene>
    <name evidence="3" type="ORF">SAMN05216361_2132</name>
</gene>
<evidence type="ECO:0000313" key="3">
    <source>
        <dbReference type="EMBL" id="SHG40767.1"/>
    </source>
</evidence>
<dbReference type="InterPro" id="IPR001466">
    <property type="entry name" value="Beta-lactam-related"/>
</dbReference>
<dbReference type="PANTHER" id="PTHR46825">
    <property type="entry name" value="D-ALANYL-D-ALANINE-CARBOXYPEPTIDASE/ENDOPEPTIDASE AMPH"/>
    <property type="match status" value="1"/>
</dbReference>
<evidence type="ECO:0000256" key="1">
    <source>
        <dbReference type="SAM" id="SignalP"/>
    </source>
</evidence>
<feature type="domain" description="Beta-lactamase-related" evidence="2">
    <location>
        <begin position="25"/>
        <end position="364"/>
    </location>
</feature>
<evidence type="ECO:0000259" key="2">
    <source>
        <dbReference type="Pfam" id="PF00144"/>
    </source>
</evidence>
<protein>
    <submittedName>
        <fullName evidence="3">CubicO group peptidase, beta-lactamase class C family</fullName>
    </submittedName>
</protein>
<dbReference type="Gene3D" id="3.40.710.10">
    <property type="entry name" value="DD-peptidase/beta-lactamase superfamily"/>
    <property type="match status" value="1"/>
</dbReference>
<accession>A0A1M5JJN3</accession>
<keyword evidence="4" id="KW-1185">Reference proteome</keyword>
<sequence>MSRLTTISALSFLLLSGWSNAKDLNQKIDALMQSAISAEAPGCNLGIMHKGEFLHKGGYGLANLELNVPLDGNQVHRMASVSKQFTAIAVLMLAEQDKIDLDQDIHTYLPALRAYGHTVTVRQMLGHTSGMGDYDLIADSYEGSKTTNNTGLKSAAGGDFRLGNEDYLTISEFYDVVKRVPLAMPPKQKFQYSNLAYFLLSMLVEEVSGQTLREFSHEYVFKPLNMKHTFFSDNPVEIVKNRAYGYKQLEDGSYVIDMTNLFWVGDGGLHTNLDDLLRWSDNFLQPKIGNSPQALIDVMNTPNSDQQAREGVFYGNGQFIHTFKGYQAYSHSGGWLGTATYFARYPELSLSFAMMCNDVSNDQVFEAFNEVREAVFNTITKTE</sequence>
<dbReference type="EMBL" id="FQWD01000003">
    <property type="protein sequence ID" value="SHG40767.1"/>
    <property type="molecule type" value="Genomic_DNA"/>
</dbReference>
<dbReference type="PANTHER" id="PTHR46825:SF9">
    <property type="entry name" value="BETA-LACTAMASE-RELATED DOMAIN-CONTAINING PROTEIN"/>
    <property type="match status" value="1"/>
</dbReference>
<dbReference type="RefSeq" id="WP_084526417.1">
    <property type="nucleotide sequence ID" value="NZ_FQWD01000003.1"/>
</dbReference>
<proteinExistence type="predicted"/>
<dbReference type="InterPro" id="IPR012338">
    <property type="entry name" value="Beta-lactam/transpept-like"/>
</dbReference>
<keyword evidence="1" id="KW-0732">Signal</keyword>
<feature type="chain" id="PRO_5009911379" evidence="1">
    <location>
        <begin position="22"/>
        <end position="383"/>
    </location>
</feature>
<feature type="signal peptide" evidence="1">
    <location>
        <begin position="1"/>
        <end position="21"/>
    </location>
</feature>
<dbReference type="SUPFAM" id="SSF56601">
    <property type="entry name" value="beta-lactamase/transpeptidase-like"/>
    <property type="match status" value="1"/>
</dbReference>